<evidence type="ECO:0000256" key="1">
    <source>
        <dbReference type="SAM" id="MobiDB-lite"/>
    </source>
</evidence>
<dbReference type="EMBL" id="KI913973">
    <property type="protein sequence ID" value="ETV97366.1"/>
    <property type="molecule type" value="Genomic_DNA"/>
</dbReference>
<evidence type="ECO:0000313" key="2">
    <source>
        <dbReference type="EMBL" id="ETV97366.1"/>
    </source>
</evidence>
<dbReference type="PANTHER" id="PTHR31827:SF1">
    <property type="entry name" value="EMB|CAB89363.1"/>
    <property type="match status" value="1"/>
</dbReference>
<reference evidence="2" key="1">
    <citation type="submission" date="2013-12" db="EMBL/GenBank/DDBJ databases">
        <title>The Genome Sequence of Aphanomyces invadans NJM9701.</title>
        <authorList>
            <consortium name="The Broad Institute Genomics Platform"/>
            <person name="Russ C."/>
            <person name="Tyler B."/>
            <person name="van West P."/>
            <person name="Dieguez-Uribeondo J."/>
            <person name="Young S.K."/>
            <person name="Zeng Q."/>
            <person name="Gargeya S."/>
            <person name="Fitzgerald M."/>
            <person name="Abouelleil A."/>
            <person name="Alvarado L."/>
            <person name="Chapman S.B."/>
            <person name="Gainer-Dewar J."/>
            <person name="Goldberg J."/>
            <person name="Griggs A."/>
            <person name="Gujja S."/>
            <person name="Hansen M."/>
            <person name="Howarth C."/>
            <person name="Imamovic A."/>
            <person name="Ireland A."/>
            <person name="Larimer J."/>
            <person name="McCowan C."/>
            <person name="Murphy C."/>
            <person name="Pearson M."/>
            <person name="Poon T.W."/>
            <person name="Priest M."/>
            <person name="Roberts A."/>
            <person name="Saif S."/>
            <person name="Shea T."/>
            <person name="Sykes S."/>
            <person name="Wortman J."/>
            <person name="Nusbaum C."/>
            <person name="Birren B."/>
        </authorList>
    </citation>
    <scope>NUCLEOTIDE SEQUENCE [LARGE SCALE GENOMIC DNA]</scope>
    <source>
        <strain evidence="2">NJM9701</strain>
    </source>
</reference>
<sequence>MQRCIFTGCPNQVVSDDSGKCLFHLHRSKCVTPGCANQVYARNLCVRHGDGCQSQVHLQGKCFRHGGNRQCIANGCEAIARLRGLCARHTPKPPRLTSHHAGGDSSPGTASLASVHAEVSRLLAYYYNDDET</sequence>
<dbReference type="GeneID" id="20086751"/>
<organism evidence="2">
    <name type="scientific">Aphanomyces invadans</name>
    <dbReference type="NCBI Taxonomy" id="157072"/>
    <lineage>
        <taxon>Eukaryota</taxon>
        <taxon>Sar</taxon>
        <taxon>Stramenopiles</taxon>
        <taxon>Oomycota</taxon>
        <taxon>Saprolegniomycetes</taxon>
        <taxon>Saprolegniales</taxon>
        <taxon>Verrucalvaceae</taxon>
        <taxon>Aphanomyces</taxon>
    </lineage>
</organism>
<accession>A0A024TUR7</accession>
<feature type="region of interest" description="Disordered" evidence="1">
    <location>
        <begin position="91"/>
        <end position="110"/>
    </location>
</feature>
<dbReference type="PANTHER" id="PTHR31827">
    <property type="entry name" value="EMB|CAB89363.1"/>
    <property type="match status" value="1"/>
</dbReference>
<name>A0A024TUR7_9STRA</name>
<protein>
    <submittedName>
        <fullName evidence="2">Uncharacterized protein</fullName>
    </submittedName>
</protein>
<gene>
    <name evidence="2" type="ORF">H310_09701</name>
</gene>
<proteinExistence type="predicted"/>
<dbReference type="RefSeq" id="XP_008874074.1">
    <property type="nucleotide sequence ID" value="XM_008875852.1"/>
</dbReference>
<dbReference type="AlphaFoldDB" id="A0A024TUR7"/>
<dbReference type="VEuPathDB" id="FungiDB:H310_09701"/>
<dbReference type="OrthoDB" id="73726at2759"/>